<evidence type="ECO:0000313" key="2">
    <source>
        <dbReference type="Proteomes" id="UP000324853"/>
    </source>
</evidence>
<dbReference type="RefSeq" id="WP_148756360.1">
    <property type="nucleotide sequence ID" value="NZ_VSSR01000102.1"/>
</dbReference>
<evidence type="ECO:0000313" key="1">
    <source>
        <dbReference type="EMBL" id="TYL71653.1"/>
    </source>
</evidence>
<keyword evidence="2" id="KW-1185">Reference proteome</keyword>
<comment type="caution">
    <text evidence="1">The sequence shown here is derived from an EMBL/GenBank/DDBJ whole genome shotgun (WGS) entry which is preliminary data.</text>
</comment>
<organism evidence="1 2">
    <name type="scientific">Bradyrhizobium cytisi</name>
    <dbReference type="NCBI Taxonomy" id="515489"/>
    <lineage>
        <taxon>Bacteria</taxon>
        <taxon>Pseudomonadati</taxon>
        <taxon>Pseudomonadota</taxon>
        <taxon>Alphaproteobacteria</taxon>
        <taxon>Hyphomicrobiales</taxon>
        <taxon>Nitrobacteraceae</taxon>
        <taxon>Bradyrhizobium</taxon>
    </lineage>
</organism>
<dbReference type="EMBL" id="VSSR01000102">
    <property type="protein sequence ID" value="TYL71653.1"/>
    <property type="molecule type" value="Genomic_DNA"/>
</dbReference>
<dbReference type="Gene3D" id="3.40.50.1460">
    <property type="match status" value="1"/>
</dbReference>
<proteinExistence type="predicted"/>
<sequence length="352" mass="39169">MERDWAIIVGVKDYLDPSLNTLEGPVSDAQSFYNWLIRPEGGDIPDPNQPNAQDPARIKFAKSSGRPTSPSRAKPTAEDVYSAGEDIVDWLETHGETGRRLYIYTSGHGCTPISAEQAESVALLMANAKTTGTMLNFPATACARYMRRRGFFEEVVLLMDCCRSRASNALPFPYYSIMGDTTKGGTLVEAYGTSWDSQAHEFAYPPNHDKHGAFTRALIACLDSGRLTAHQLKESVNFLVEKDLRARGLSEKAVRDRRPDIRVDPGDQLNEILFSEKAGAARTEIKIVREADMPAPEILKVAQYPYALVQKDPGDAADPWHWLLEPGKYELRIGNRSKKFDVYAASPEELQL</sequence>
<dbReference type="Proteomes" id="UP000324853">
    <property type="component" value="Unassembled WGS sequence"/>
</dbReference>
<reference evidence="1 2" key="1">
    <citation type="submission" date="2019-08" db="EMBL/GenBank/DDBJ databases">
        <title>Bradyrhizobium hipponensis sp. nov., a rhizobium isolated from a Lupinus angustifolius root nodule in Tunisia.</title>
        <authorList>
            <person name="Off K."/>
            <person name="Rejili M."/>
            <person name="Mars M."/>
            <person name="Brachmann A."/>
            <person name="Marin M."/>
        </authorList>
    </citation>
    <scope>NUCLEOTIDE SEQUENCE [LARGE SCALE GENOMIC DNA]</scope>
    <source>
        <strain evidence="1 2">CTAW11</strain>
    </source>
</reference>
<protein>
    <recommendedName>
        <fullName evidence="3">Caspase family protein</fullName>
    </recommendedName>
</protein>
<name>A0A5S4VV42_9BRAD</name>
<evidence type="ECO:0008006" key="3">
    <source>
        <dbReference type="Google" id="ProtNLM"/>
    </source>
</evidence>
<dbReference type="OrthoDB" id="5568290at2"/>
<accession>A0A5S4VV42</accession>
<gene>
    <name evidence="1" type="ORF">FXB38_39855</name>
</gene>
<dbReference type="AlphaFoldDB" id="A0A5S4VV42"/>